<evidence type="ECO:0000256" key="1">
    <source>
        <dbReference type="SAM" id="Phobius"/>
    </source>
</evidence>
<accession>A0A6C0I8Y7</accession>
<keyword evidence="1" id="KW-1133">Transmembrane helix</keyword>
<dbReference type="InterPro" id="IPR005046">
    <property type="entry name" value="DUF285"/>
</dbReference>
<keyword evidence="1" id="KW-0812">Transmembrane</keyword>
<dbReference type="InterPro" id="IPR032675">
    <property type="entry name" value="LRR_dom_sf"/>
</dbReference>
<protein>
    <recommendedName>
        <fullName evidence="3">BspA family leucine-rich repeat surface protein</fullName>
    </recommendedName>
</protein>
<dbReference type="Gene3D" id="3.80.10.10">
    <property type="entry name" value="Ribonuclease Inhibitor"/>
    <property type="match status" value="1"/>
</dbReference>
<dbReference type="InterPro" id="IPR011889">
    <property type="entry name" value="Liste_lipo_26"/>
</dbReference>
<feature type="transmembrane region" description="Helical" evidence="1">
    <location>
        <begin position="239"/>
        <end position="266"/>
    </location>
</feature>
<dbReference type="AlphaFoldDB" id="A0A6C0I8Y7"/>
<dbReference type="Pfam" id="PF03382">
    <property type="entry name" value="DUF285"/>
    <property type="match status" value="1"/>
</dbReference>
<dbReference type="EMBL" id="MN740136">
    <property type="protein sequence ID" value="QHT89060.1"/>
    <property type="molecule type" value="Genomic_DNA"/>
</dbReference>
<organism evidence="2">
    <name type="scientific">viral metagenome</name>
    <dbReference type="NCBI Taxonomy" id="1070528"/>
    <lineage>
        <taxon>unclassified sequences</taxon>
        <taxon>metagenomes</taxon>
        <taxon>organismal metagenomes</taxon>
    </lineage>
</organism>
<evidence type="ECO:0008006" key="3">
    <source>
        <dbReference type="Google" id="ProtNLM"/>
    </source>
</evidence>
<proteinExistence type="predicted"/>
<evidence type="ECO:0000313" key="2">
    <source>
        <dbReference type="EMBL" id="QHT89060.1"/>
    </source>
</evidence>
<name>A0A6C0I8Y7_9ZZZZ</name>
<keyword evidence="1" id="KW-0472">Membrane</keyword>
<dbReference type="NCBIfam" id="TIGR02167">
    <property type="entry name" value="Liste_lipo_26"/>
    <property type="match status" value="4"/>
</dbReference>
<dbReference type="SUPFAM" id="SSF52058">
    <property type="entry name" value="L domain-like"/>
    <property type="match status" value="1"/>
</dbReference>
<reference evidence="2" key="1">
    <citation type="journal article" date="2020" name="Nature">
        <title>Giant virus diversity and host interactions through global metagenomics.</title>
        <authorList>
            <person name="Schulz F."/>
            <person name="Roux S."/>
            <person name="Paez-Espino D."/>
            <person name="Jungbluth S."/>
            <person name="Walsh D.A."/>
            <person name="Denef V.J."/>
            <person name="McMahon K.D."/>
            <person name="Konstantinidis K.T."/>
            <person name="Eloe-Fadrosh E.A."/>
            <person name="Kyrpides N.C."/>
            <person name="Woyke T."/>
        </authorList>
    </citation>
    <scope>NUCLEOTIDE SEQUENCE</scope>
    <source>
        <strain evidence="2">GVMAG-M-3300023184-53</strain>
    </source>
</reference>
<sequence length="271" mass="30062">MCTKNLLIANAILLCLIVIFLQTKNNFGETDSSTLSIGDYVITYDPSVVTDTTSIKNVMVLNGNTININNPGNGAWANGIISIVKSGITGTQVNLPTDCNSLFKNCTTITEIDAPYWDTTQVTDMSAMFNGCNSLISLDLSGWKTDKVKNMRAMFNGCSKIQNLQIFGWITDMVTDMNSMFAGCVSIISLNLGSGWKTDNVTDMKDMFSGCCKIKVYCGNKSIQQQIFNDKTPCPRKPMFLQIGILLTFFIIIIFVIVLLFIYFLIKKIQF</sequence>